<keyword evidence="6" id="KW-1185">Reference proteome</keyword>
<dbReference type="InterPro" id="IPR052433">
    <property type="entry name" value="X-Pro_dipept-like"/>
</dbReference>
<evidence type="ECO:0000256" key="4">
    <source>
        <dbReference type="ARBA" id="ARBA00023049"/>
    </source>
</evidence>
<dbReference type="Gene3D" id="3.90.230.10">
    <property type="entry name" value="Creatinase/methionine aminopeptidase superfamily"/>
    <property type="match status" value="1"/>
</dbReference>
<keyword evidence="3" id="KW-0378">Hydrolase</keyword>
<dbReference type="GO" id="GO:0006508">
    <property type="term" value="P:proteolysis"/>
    <property type="evidence" value="ECO:0007669"/>
    <property type="project" value="UniProtKB-KW"/>
</dbReference>
<reference evidence="5 6" key="1">
    <citation type="submission" date="2024-08" db="EMBL/GenBank/DDBJ databases">
        <title>Insights into the chromosomal genome structure of Flemingia macrophylla.</title>
        <authorList>
            <person name="Ding Y."/>
            <person name="Zhao Y."/>
            <person name="Bi W."/>
            <person name="Wu M."/>
            <person name="Zhao G."/>
            <person name="Gong Y."/>
            <person name="Li W."/>
            <person name="Zhang P."/>
        </authorList>
    </citation>
    <scope>NUCLEOTIDE SEQUENCE [LARGE SCALE GENOMIC DNA]</scope>
    <source>
        <strain evidence="5">DYQJB</strain>
        <tissue evidence="5">Leaf</tissue>
    </source>
</reference>
<gene>
    <name evidence="5" type="ORF">Fmac_004831</name>
</gene>
<dbReference type="GO" id="GO:0008237">
    <property type="term" value="F:metallopeptidase activity"/>
    <property type="evidence" value="ECO:0007669"/>
    <property type="project" value="UniProtKB-KW"/>
</dbReference>
<evidence type="ECO:0000256" key="2">
    <source>
        <dbReference type="ARBA" id="ARBA00022723"/>
    </source>
</evidence>
<dbReference type="Proteomes" id="UP001603857">
    <property type="component" value="Unassembled WGS sequence"/>
</dbReference>
<proteinExistence type="predicted"/>
<evidence type="ECO:0000313" key="5">
    <source>
        <dbReference type="EMBL" id="KAL2343546.1"/>
    </source>
</evidence>
<protein>
    <submittedName>
        <fullName evidence="5">Uncharacterized protein</fullName>
    </submittedName>
</protein>
<accession>A0ABD1N6M7</accession>
<dbReference type="PANTHER" id="PTHR48480:SF2">
    <property type="entry name" value="PEPTIDASE D"/>
    <property type="match status" value="1"/>
</dbReference>
<sequence>MHSCSMEVKVCWVRVAELDEEEVDVVGVRVYFEEPELSVDVRSQSLLVNKQMPGKVVLGIASDVAASALIGASNVFGHFLGIDTHDPGGYLKGLEGRKEPGLKSLRTIRDLWEGMNWHTYDGPKTP</sequence>
<organism evidence="5 6">
    <name type="scientific">Flemingia macrophylla</name>
    <dbReference type="NCBI Taxonomy" id="520843"/>
    <lineage>
        <taxon>Eukaryota</taxon>
        <taxon>Viridiplantae</taxon>
        <taxon>Streptophyta</taxon>
        <taxon>Embryophyta</taxon>
        <taxon>Tracheophyta</taxon>
        <taxon>Spermatophyta</taxon>
        <taxon>Magnoliopsida</taxon>
        <taxon>eudicotyledons</taxon>
        <taxon>Gunneridae</taxon>
        <taxon>Pentapetalae</taxon>
        <taxon>rosids</taxon>
        <taxon>fabids</taxon>
        <taxon>Fabales</taxon>
        <taxon>Fabaceae</taxon>
        <taxon>Papilionoideae</taxon>
        <taxon>50 kb inversion clade</taxon>
        <taxon>NPAAA clade</taxon>
        <taxon>indigoferoid/millettioid clade</taxon>
        <taxon>Phaseoleae</taxon>
        <taxon>Flemingia</taxon>
    </lineage>
</organism>
<evidence type="ECO:0000256" key="3">
    <source>
        <dbReference type="ARBA" id="ARBA00022801"/>
    </source>
</evidence>
<dbReference type="AlphaFoldDB" id="A0ABD1N6M7"/>
<dbReference type="GO" id="GO:0046872">
    <property type="term" value="F:metal ion binding"/>
    <property type="evidence" value="ECO:0007669"/>
    <property type="project" value="UniProtKB-KW"/>
</dbReference>
<keyword evidence="2" id="KW-0479">Metal-binding</keyword>
<evidence type="ECO:0000313" key="6">
    <source>
        <dbReference type="Proteomes" id="UP001603857"/>
    </source>
</evidence>
<dbReference type="InterPro" id="IPR036005">
    <property type="entry name" value="Creatinase/aminopeptidase-like"/>
</dbReference>
<keyword evidence="1" id="KW-0645">Protease</keyword>
<evidence type="ECO:0000256" key="1">
    <source>
        <dbReference type="ARBA" id="ARBA00022670"/>
    </source>
</evidence>
<dbReference type="PANTHER" id="PTHR48480">
    <property type="match status" value="1"/>
</dbReference>
<dbReference type="EMBL" id="JBGMDY010000002">
    <property type="protein sequence ID" value="KAL2343546.1"/>
    <property type="molecule type" value="Genomic_DNA"/>
</dbReference>
<name>A0ABD1N6M7_9FABA</name>
<comment type="caution">
    <text evidence="5">The sequence shown here is derived from an EMBL/GenBank/DDBJ whole genome shotgun (WGS) entry which is preliminary data.</text>
</comment>
<keyword evidence="4" id="KW-0482">Metalloprotease</keyword>